<evidence type="ECO:0000313" key="5">
    <source>
        <dbReference type="EMBL" id="PPC78217.1"/>
    </source>
</evidence>
<keyword evidence="2" id="KW-0238">DNA-binding</keyword>
<dbReference type="EMBL" id="PRLP01000017">
    <property type="protein sequence ID" value="PPC78217.1"/>
    <property type="molecule type" value="Genomic_DNA"/>
</dbReference>
<dbReference type="SMART" id="SM00342">
    <property type="entry name" value="HTH_ARAC"/>
    <property type="match status" value="1"/>
</dbReference>
<evidence type="ECO:0000256" key="2">
    <source>
        <dbReference type="ARBA" id="ARBA00023125"/>
    </source>
</evidence>
<dbReference type="Pfam" id="PF01965">
    <property type="entry name" value="DJ-1_PfpI"/>
    <property type="match status" value="1"/>
</dbReference>
<sequence>MTQPRYEPAPPRVAILAYDQLATFEFGCAVELFALPRPEWPHWYQTEVISFDSGPLQATGGILISARQVSALDDFDMLVIPGWSAANKVIPAGLLDAMRALHQRGGRILTFCSGAFLLAESGLLDGRRATTHWRYADGFRQRFPATDYVDNVLYVLHDQLGCSAGSAAGLDLGLAVIREDFGYDVANSVARRLVISPHRQGGQAQFVDTPILPRQDRFSATLDWARKHLHQPLGVDQLADQARMSRRSFDRHFRAATGMTPQQWLISQRLTLARGYLETTADDLETLADKCGFGNALTLRHHFRKQLGISPSQYRQQFARSATHQAQPLSPHG</sequence>
<dbReference type="SUPFAM" id="SSF46689">
    <property type="entry name" value="Homeodomain-like"/>
    <property type="match status" value="2"/>
</dbReference>
<dbReference type="OrthoDB" id="5293753at2"/>
<dbReference type="InterPro" id="IPR018060">
    <property type="entry name" value="HTH_AraC"/>
</dbReference>
<evidence type="ECO:0000313" key="6">
    <source>
        <dbReference type="Proteomes" id="UP000238196"/>
    </source>
</evidence>
<dbReference type="Gene3D" id="3.40.50.880">
    <property type="match status" value="1"/>
</dbReference>
<dbReference type="SUPFAM" id="SSF52317">
    <property type="entry name" value="Class I glutamine amidotransferase-like"/>
    <property type="match status" value="1"/>
</dbReference>
<comment type="caution">
    <text evidence="5">The sequence shown here is derived from an EMBL/GenBank/DDBJ whole genome shotgun (WGS) entry which is preliminary data.</text>
</comment>
<dbReference type="PROSITE" id="PS01124">
    <property type="entry name" value="HTH_ARAC_FAMILY_2"/>
    <property type="match status" value="1"/>
</dbReference>
<accession>A0A2S5KTM7</accession>
<dbReference type="InterPro" id="IPR002818">
    <property type="entry name" value="DJ-1/PfpI"/>
</dbReference>
<dbReference type="InterPro" id="IPR029062">
    <property type="entry name" value="Class_I_gatase-like"/>
</dbReference>
<name>A0A2S5KTM7_9PROT</name>
<dbReference type="GO" id="GO:0003700">
    <property type="term" value="F:DNA-binding transcription factor activity"/>
    <property type="evidence" value="ECO:0007669"/>
    <property type="project" value="InterPro"/>
</dbReference>
<evidence type="ECO:0000259" key="4">
    <source>
        <dbReference type="PROSITE" id="PS01124"/>
    </source>
</evidence>
<protein>
    <submittedName>
        <fullName evidence="5">AraC family transcriptional regulator</fullName>
    </submittedName>
</protein>
<dbReference type="Gene3D" id="1.10.10.60">
    <property type="entry name" value="Homeodomain-like"/>
    <property type="match status" value="1"/>
</dbReference>
<dbReference type="PROSITE" id="PS00041">
    <property type="entry name" value="HTH_ARAC_FAMILY_1"/>
    <property type="match status" value="1"/>
</dbReference>
<dbReference type="PANTHER" id="PTHR43130">
    <property type="entry name" value="ARAC-FAMILY TRANSCRIPTIONAL REGULATOR"/>
    <property type="match status" value="1"/>
</dbReference>
<dbReference type="AlphaFoldDB" id="A0A2S5KTM7"/>
<dbReference type="PANTHER" id="PTHR43130:SF3">
    <property type="entry name" value="HTH-TYPE TRANSCRIPTIONAL REGULATOR RV1931C"/>
    <property type="match status" value="1"/>
</dbReference>
<reference evidence="5 6" key="1">
    <citation type="submission" date="2018-02" db="EMBL/GenBank/DDBJ databases">
        <title>novel marine gammaproteobacteria from coastal saline agro ecosystem.</title>
        <authorList>
            <person name="Krishnan R."/>
            <person name="Ramesh Kumar N."/>
        </authorList>
    </citation>
    <scope>NUCLEOTIDE SEQUENCE [LARGE SCALE GENOMIC DNA]</scope>
    <source>
        <strain evidence="5 6">228</strain>
    </source>
</reference>
<dbReference type="Proteomes" id="UP000238196">
    <property type="component" value="Unassembled WGS sequence"/>
</dbReference>
<dbReference type="Pfam" id="PF12833">
    <property type="entry name" value="HTH_18"/>
    <property type="match status" value="1"/>
</dbReference>
<organism evidence="5 6">
    <name type="scientific">Proteobacteria bacterium 228</name>
    <dbReference type="NCBI Taxonomy" id="2083153"/>
    <lineage>
        <taxon>Bacteria</taxon>
        <taxon>Pseudomonadati</taxon>
        <taxon>Pseudomonadota</taxon>
    </lineage>
</organism>
<dbReference type="InterPro" id="IPR018062">
    <property type="entry name" value="HTH_AraC-typ_CS"/>
</dbReference>
<dbReference type="InterPro" id="IPR052158">
    <property type="entry name" value="INH-QAR"/>
</dbReference>
<feature type="domain" description="HTH araC/xylS-type" evidence="4">
    <location>
        <begin position="219"/>
        <end position="317"/>
    </location>
</feature>
<proteinExistence type="predicted"/>
<keyword evidence="3" id="KW-0804">Transcription</keyword>
<dbReference type="CDD" id="cd03137">
    <property type="entry name" value="GATase1_AraC_1"/>
    <property type="match status" value="1"/>
</dbReference>
<evidence type="ECO:0000256" key="1">
    <source>
        <dbReference type="ARBA" id="ARBA00023015"/>
    </source>
</evidence>
<dbReference type="GO" id="GO:0043565">
    <property type="term" value="F:sequence-specific DNA binding"/>
    <property type="evidence" value="ECO:0007669"/>
    <property type="project" value="InterPro"/>
</dbReference>
<dbReference type="InterPro" id="IPR009057">
    <property type="entry name" value="Homeodomain-like_sf"/>
</dbReference>
<gene>
    <name evidence="5" type="ORF">C4K68_06155</name>
</gene>
<keyword evidence="1" id="KW-0805">Transcription regulation</keyword>
<evidence type="ECO:0000256" key="3">
    <source>
        <dbReference type="ARBA" id="ARBA00023163"/>
    </source>
</evidence>